<organism evidence="1">
    <name type="scientific">marine metagenome</name>
    <dbReference type="NCBI Taxonomy" id="408172"/>
    <lineage>
        <taxon>unclassified sequences</taxon>
        <taxon>metagenomes</taxon>
        <taxon>ecological metagenomes</taxon>
    </lineage>
</organism>
<protein>
    <recommendedName>
        <fullName evidence="2">(d)CMP kinase</fullName>
    </recommendedName>
</protein>
<reference evidence="1" key="1">
    <citation type="submission" date="2018-05" db="EMBL/GenBank/DDBJ databases">
        <authorList>
            <person name="Lanie J.A."/>
            <person name="Ng W.-L."/>
            <person name="Kazmierczak K.M."/>
            <person name="Andrzejewski T.M."/>
            <person name="Davidsen T.M."/>
            <person name="Wayne K.J."/>
            <person name="Tettelin H."/>
            <person name="Glass J.I."/>
            <person name="Rusch D."/>
            <person name="Podicherti R."/>
            <person name="Tsui H.-C.T."/>
            <person name="Winkler M.E."/>
        </authorList>
    </citation>
    <scope>NUCLEOTIDE SEQUENCE</scope>
</reference>
<gene>
    <name evidence="1" type="ORF">METZ01_LOCUS415654</name>
</gene>
<dbReference type="Gene3D" id="3.40.50.300">
    <property type="entry name" value="P-loop containing nucleotide triphosphate hydrolases"/>
    <property type="match status" value="1"/>
</dbReference>
<sequence length="102" mass="11272">MRLLTISGLPGSGTSSLCRGLAEQTGWTYLNTGQVFRQQAQEAGLSLQDYGCRAEDDPAIDRQLDERMVELARKADAGCVLEGRLMGWMVSRRSLPALKVWI</sequence>
<evidence type="ECO:0000313" key="1">
    <source>
        <dbReference type="EMBL" id="SVD62800.1"/>
    </source>
</evidence>
<proteinExistence type="predicted"/>
<dbReference type="InterPro" id="IPR027417">
    <property type="entry name" value="P-loop_NTPase"/>
</dbReference>
<name>A0A382WW40_9ZZZZ</name>
<dbReference type="Pfam" id="PF13207">
    <property type="entry name" value="AAA_17"/>
    <property type="match status" value="1"/>
</dbReference>
<dbReference type="SUPFAM" id="SSF52540">
    <property type="entry name" value="P-loop containing nucleoside triphosphate hydrolases"/>
    <property type="match status" value="1"/>
</dbReference>
<accession>A0A382WW40</accession>
<evidence type="ECO:0008006" key="2">
    <source>
        <dbReference type="Google" id="ProtNLM"/>
    </source>
</evidence>
<dbReference type="AlphaFoldDB" id="A0A382WW40"/>
<dbReference type="EMBL" id="UINC01162831">
    <property type="protein sequence ID" value="SVD62800.1"/>
    <property type="molecule type" value="Genomic_DNA"/>
</dbReference>
<feature type="non-terminal residue" evidence="1">
    <location>
        <position position="102"/>
    </location>
</feature>